<dbReference type="InterPro" id="IPR001753">
    <property type="entry name" value="Enoyl-CoA_hydra/iso"/>
</dbReference>
<dbReference type="Gene3D" id="1.20.80.10">
    <property type="match status" value="1"/>
</dbReference>
<dbReference type="PANTHER" id="PTHR43684:SF1">
    <property type="entry name" value="ENOYL-COA DELTA ISOMERASE 2"/>
    <property type="match status" value="1"/>
</dbReference>
<dbReference type="InterPro" id="IPR051053">
    <property type="entry name" value="ECH/Chromodomain_protein"/>
</dbReference>
<protein>
    <recommendedName>
        <fullName evidence="5">Delta(3),Delta(2)-enoyl-CoA isomerase</fullName>
    </recommendedName>
    <alternativeName>
        <fullName evidence="6">Delta(3),delta(2)-enoyl-CoA isomerase</fullName>
    </alternativeName>
    <alternativeName>
        <fullName evidence="7">Dodecenoyl-CoA isomerase</fullName>
    </alternativeName>
</protein>
<evidence type="ECO:0000256" key="4">
    <source>
        <dbReference type="ARBA" id="ARBA00050572"/>
    </source>
</evidence>
<gene>
    <name evidence="9" type="ORF">P5673_029434</name>
</gene>
<dbReference type="GO" id="GO:0000062">
    <property type="term" value="F:fatty-acyl-CoA binding"/>
    <property type="evidence" value="ECO:0007669"/>
    <property type="project" value="InterPro"/>
</dbReference>
<evidence type="ECO:0000313" key="10">
    <source>
        <dbReference type="Proteomes" id="UP001249851"/>
    </source>
</evidence>
<keyword evidence="2" id="KW-0576">Peroxisome</keyword>
<proteinExistence type="predicted"/>
<evidence type="ECO:0000259" key="8">
    <source>
        <dbReference type="PROSITE" id="PS51228"/>
    </source>
</evidence>
<reference evidence="9" key="2">
    <citation type="journal article" date="2023" name="Science">
        <title>Genomic signatures of disease resistance in endangered staghorn corals.</title>
        <authorList>
            <person name="Vollmer S.V."/>
            <person name="Selwyn J.D."/>
            <person name="Despard B.A."/>
            <person name="Roesel C.L."/>
        </authorList>
    </citation>
    <scope>NUCLEOTIDE SEQUENCE</scope>
    <source>
        <strain evidence="9">K2</strain>
    </source>
</reference>
<dbReference type="GO" id="GO:0005777">
    <property type="term" value="C:peroxisome"/>
    <property type="evidence" value="ECO:0007669"/>
    <property type="project" value="UniProtKB-SubCell"/>
</dbReference>
<dbReference type="Pfam" id="PF00378">
    <property type="entry name" value="ECH_1"/>
    <property type="match status" value="1"/>
</dbReference>
<dbReference type="Gene3D" id="1.10.12.10">
    <property type="entry name" value="Lyase 2-enoyl-coa Hydratase, Chain A, domain 2"/>
    <property type="match status" value="1"/>
</dbReference>
<evidence type="ECO:0000313" key="9">
    <source>
        <dbReference type="EMBL" id="KAK2549981.1"/>
    </source>
</evidence>
<dbReference type="InterPro" id="IPR000582">
    <property type="entry name" value="Acyl-CoA-binding_protein"/>
</dbReference>
<dbReference type="GO" id="GO:0004165">
    <property type="term" value="F:delta(3)-delta(2)-enoyl-CoA isomerase activity"/>
    <property type="evidence" value="ECO:0007669"/>
    <property type="project" value="UniProtKB-ARBA"/>
</dbReference>
<evidence type="ECO:0000256" key="7">
    <source>
        <dbReference type="ARBA" id="ARBA00082088"/>
    </source>
</evidence>
<sequence>MAFCFRSLLHVQKLSFRPTPFTLSILRQIQIGNIRQVEVDKDFQAAVAKVKTLKQDPGNDNKLKLYALFKQGQSICNYYFYVSEGASAGKCNEPKPGAFDFVGKAKWTAWNDLGDLSKNDAQQKYISYVNDLVDKFGSTDEESNVVSNSEEKTTNMGSKYKELEVTVENGVQKIRMNRPAKYNAITWEMYHEFMTALEEGGKNDACVVAMVTGTGDYYCSGNDLSNFTRIPPEGPQKMARDAREILKKFVAHFIDFPKPLIAAVNGPAVGISVTIMGLFDLVYASDQATFHTPFMELGQSPEGCSSFLFPRIMGPAKANEMLLAGRKLTAMEAHQYGLVTDVIPHDNFQEEIERRVQALGKLPPKSLRLSKELIRDSSRDLLHEANEKEAALLEERWLSEECMQAIMNFMARKSK</sequence>
<dbReference type="SUPFAM" id="SSF52096">
    <property type="entry name" value="ClpP/crotonase"/>
    <property type="match status" value="1"/>
</dbReference>
<evidence type="ECO:0000256" key="6">
    <source>
        <dbReference type="ARBA" id="ARBA00078358"/>
    </source>
</evidence>
<dbReference type="SUPFAM" id="SSF47027">
    <property type="entry name" value="Acyl-CoA binding protein"/>
    <property type="match status" value="1"/>
</dbReference>
<evidence type="ECO:0000256" key="5">
    <source>
        <dbReference type="ARBA" id="ARBA00076241"/>
    </source>
</evidence>
<dbReference type="Gene3D" id="3.90.226.10">
    <property type="entry name" value="2-enoyl-CoA Hydratase, Chain A, domain 1"/>
    <property type="match status" value="1"/>
</dbReference>
<dbReference type="FunFam" id="3.90.226.10:FF:000084">
    <property type="entry name" value="Enoyl-CoA delta isomerase 2, mitochondrial"/>
    <property type="match status" value="1"/>
</dbReference>
<evidence type="ECO:0000256" key="2">
    <source>
        <dbReference type="ARBA" id="ARBA00023140"/>
    </source>
</evidence>
<dbReference type="EMBL" id="JARQWQ010000117">
    <property type="protein sequence ID" value="KAK2549981.1"/>
    <property type="molecule type" value="Genomic_DNA"/>
</dbReference>
<accession>A0AAD9PW79</accession>
<organism evidence="9 10">
    <name type="scientific">Acropora cervicornis</name>
    <name type="common">Staghorn coral</name>
    <dbReference type="NCBI Taxonomy" id="6130"/>
    <lineage>
        <taxon>Eukaryota</taxon>
        <taxon>Metazoa</taxon>
        <taxon>Cnidaria</taxon>
        <taxon>Anthozoa</taxon>
        <taxon>Hexacorallia</taxon>
        <taxon>Scleractinia</taxon>
        <taxon>Astrocoeniina</taxon>
        <taxon>Acroporidae</taxon>
        <taxon>Acropora</taxon>
    </lineage>
</organism>
<comment type="subcellular location">
    <subcellularLocation>
        <location evidence="1">Peroxisome</location>
    </subcellularLocation>
</comment>
<evidence type="ECO:0000256" key="1">
    <source>
        <dbReference type="ARBA" id="ARBA00004275"/>
    </source>
</evidence>
<keyword evidence="10" id="KW-1185">Reference proteome</keyword>
<dbReference type="PANTHER" id="PTHR43684">
    <property type="match status" value="1"/>
</dbReference>
<dbReference type="FunFam" id="1.10.12.10:FF:000013">
    <property type="entry name" value="Enoyl-CoA delta isomerase 2, mitochondrial"/>
    <property type="match status" value="1"/>
</dbReference>
<dbReference type="InterPro" id="IPR029045">
    <property type="entry name" value="ClpP/crotonase-like_dom_sf"/>
</dbReference>
<evidence type="ECO:0000256" key="3">
    <source>
        <dbReference type="ARBA" id="ARBA00023235"/>
    </source>
</evidence>
<dbReference type="Pfam" id="PF00887">
    <property type="entry name" value="ACBP"/>
    <property type="match status" value="1"/>
</dbReference>
<name>A0AAD9PW79_ACRCE</name>
<keyword evidence="3 9" id="KW-0413">Isomerase</keyword>
<dbReference type="Proteomes" id="UP001249851">
    <property type="component" value="Unassembled WGS sequence"/>
</dbReference>
<comment type="catalytic activity">
    <reaction evidence="4">
        <text>(3E)-nonenoyl-CoA = (2E)-nonenoyl-CoA</text>
        <dbReference type="Rhea" id="RHEA:46068"/>
        <dbReference type="ChEBI" id="CHEBI:76292"/>
        <dbReference type="ChEBI" id="CHEBI:85655"/>
    </reaction>
    <physiologicalReaction direction="left-to-right" evidence="4">
        <dbReference type="Rhea" id="RHEA:46069"/>
    </physiologicalReaction>
</comment>
<feature type="domain" description="ACB" evidence="8">
    <location>
        <begin position="39"/>
        <end position="138"/>
    </location>
</feature>
<dbReference type="InterPro" id="IPR014352">
    <property type="entry name" value="FERM/acyl-CoA-bd_prot_sf"/>
</dbReference>
<dbReference type="PROSITE" id="PS51228">
    <property type="entry name" value="ACB_2"/>
    <property type="match status" value="1"/>
</dbReference>
<dbReference type="InterPro" id="IPR014748">
    <property type="entry name" value="Enoyl-CoA_hydra_C"/>
</dbReference>
<dbReference type="AlphaFoldDB" id="A0AAD9PW79"/>
<dbReference type="InterPro" id="IPR035984">
    <property type="entry name" value="Acyl-CoA-binding_sf"/>
</dbReference>
<comment type="caution">
    <text evidence="9">The sequence shown here is derived from an EMBL/GenBank/DDBJ whole genome shotgun (WGS) entry which is preliminary data.</text>
</comment>
<reference evidence="9" key="1">
    <citation type="journal article" date="2023" name="G3 (Bethesda)">
        <title>Whole genome assembly and annotation of the endangered Caribbean coral Acropora cervicornis.</title>
        <authorList>
            <person name="Selwyn J.D."/>
            <person name="Vollmer S.V."/>
        </authorList>
    </citation>
    <scope>NUCLEOTIDE SEQUENCE</scope>
    <source>
        <strain evidence="9">K2</strain>
    </source>
</reference>
<dbReference type="CDD" id="cd06558">
    <property type="entry name" value="crotonase-like"/>
    <property type="match status" value="1"/>
</dbReference>